<proteinExistence type="predicted"/>
<dbReference type="AlphaFoldDB" id="A0A4U9D0M3"/>
<evidence type="ECO:0000313" key="2">
    <source>
        <dbReference type="Proteomes" id="UP000339249"/>
    </source>
</evidence>
<protein>
    <submittedName>
        <fullName evidence="1">Uncharacterized protein</fullName>
    </submittedName>
</protein>
<dbReference type="EMBL" id="CABDVU010000001">
    <property type="protein sequence ID" value="VTN11211.1"/>
    <property type="molecule type" value="Genomic_DNA"/>
</dbReference>
<sequence length="82" mass="9314">MAPAIGVIFCSITAISLAYRELIFFPLMLVIDQSEREIEHRTAFLHAVIHHVDGLHEDPVAVGLFLQIFLHVFDLRPSSTTW</sequence>
<name>A0A4U9D0M3_RAOTE</name>
<evidence type="ECO:0000313" key="1">
    <source>
        <dbReference type="EMBL" id="VTN11211.1"/>
    </source>
</evidence>
<reference evidence="1 2" key="1">
    <citation type="submission" date="2019-04" db="EMBL/GenBank/DDBJ databases">
        <authorList>
            <consortium name="Pathogen Informatics"/>
        </authorList>
    </citation>
    <scope>NUCLEOTIDE SEQUENCE [LARGE SCALE GENOMIC DNA]</scope>
    <source>
        <strain evidence="1 2">NCTC9185</strain>
    </source>
</reference>
<dbReference type="Proteomes" id="UP000339249">
    <property type="component" value="Unassembled WGS sequence"/>
</dbReference>
<organism evidence="1 2">
    <name type="scientific">Raoultella terrigena</name>
    <name type="common">Klebsiella terrigena</name>
    <dbReference type="NCBI Taxonomy" id="577"/>
    <lineage>
        <taxon>Bacteria</taxon>
        <taxon>Pseudomonadati</taxon>
        <taxon>Pseudomonadota</taxon>
        <taxon>Gammaproteobacteria</taxon>
        <taxon>Enterobacterales</taxon>
        <taxon>Enterobacteriaceae</taxon>
        <taxon>Klebsiella/Raoultella group</taxon>
        <taxon>Raoultella</taxon>
    </lineage>
</organism>
<gene>
    <name evidence="1" type="ORF">NCTC9185_03160</name>
</gene>
<accession>A0A4U9D0M3</accession>